<dbReference type="GO" id="GO:0006635">
    <property type="term" value="P:fatty acid beta-oxidation"/>
    <property type="evidence" value="ECO:0007669"/>
    <property type="project" value="TreeGrafter"/>
</dbReference>
<dbReference type="AlphaFoldDB" id="A0A840PMZ9"/>
<accession>A0A840PMZ9</accession>
<dbReference type="EMBL" id="JACHGN010000027">
    <property type="protein sequence ID" value="MBB5139060.1"/>
    <property type="molecule type" value="Genomic_DNA"/>
</dbReference>
<dbReference type="InterPro" id="IPR029045">
    <property type="entry name" value="ClpP/crotonase-like_dom_sf"/>
</dbReference>
<dbReference type="RefSeq" id="WP_221337488.1">
    <property type="nucleotide sequence ID" value="NZ_BAABIX010000016.1"/>
</dbReference>
<dbReference type="GO" id="GO:0004300">
    <property type="term" value="F:enoyl-CoA hydratase activity"/>
    <property type="evidence" value="ECO:0007669"/>
    <property type="project" value="UniProtKB-EC"/>
</dbReference>
<name>A0A840PMZ9_9ACTN</name>
<comment type="caution">
    <text evidence="1">The sequence shown here is derived from an EMBL/GenBank/DDBJ whole genome shotgun (WGS) entry which is preliminary data.</text>
</comment>
<proteinExistence type="predicted"/>
<reference evidence="1 2" key="1">
    <citation type="submission" date="2020-08" db="EMBL/GenBank/DDBJ databases">
        <title>Genomic Encyclopedia of Type Strains, Phase IV (KMG-IV): sequencing the most valuable type-strain genomes for metagenomic binning, comparative biology and taxonomic classification.</title>
        <authorList>
            <person name="Goeker M."/>
        </authorList>
    </citation>
    <scope>NUCLEOTIDE SEQUENCE [LARGE SCALE GENOMIC DNA]</scope>
    <source>
        <strain evidence="1 2">DSM 45615</strain>
    </source>
</reference>
<evidence type="ECO:0000313" key="2">
    <source>
        <dbReference type="Proteomes" id="UP000578449"/>
    </source>
</evidence>
<dbReference type="Pfam" id="PF00378">
    <property type="entry name" value="ECH_1"/>
    <property type="match status" value="1"/>
</dbReference>
<dbReference type="NCBIfam" id="NF004858">
    <property type="entry name" value="PRK06213.1"/>
    <property type="match status" value="1"/>
</dbReference>
<dbReference type="CDD" id="cd06558">
    <property type="entry name" value="crotonase-like"/>
    <property type="match status" value="1"/>
</dbReference>
<organism evidence="1 2">
    <name type="scientific">Thermocatellispora tengchongensis</name>
    <dbReference type="NCBI Taxonomy" id="1073253"/>
    <lineage>
        <taxon>Bacteria</taxon>
        <taxon>Bacillati</taxon>
        <taxon>Actinomycetota</taxon>
        <taxon>Actinomycetes</taxon>
        <taxon>Streptosporangiales</taxon>
        <taxon>Streptosporangiaceae</taxon>
        <taxon>Thermocatellispora</taxon>
    </lineage>
</organism>
<dbReference type="Gene3D" id="3.90.226.10">
    <property type="entry name" value="2-enoyl-CoA Hydratase, Chain A, domain 1"/>
    <property type="match status" value="1"/>
</dbReference>
<dbReference type="EC" id="4.2.1.17" evidence="1"/>
<dbReference type="PANTHER" id="PTHR11941">
    <property type="entry name" value="ENOYL-COA HYDRATASE-RELATED"/>
    <property type="match status" value="1"/>
</dbReference>
<sequence>MSRNLLEACVDGALVTYRLDGPVATITMDDGKANALSPRMLAELDAALDRAAADGAVVLLTGREGIFSAGFDLKVLAAGGTAMRDLVAAGFTLAERVLGFPAPVVAACGGHAMAMAAFLLACADHRIGARGPYKIATNEVAIGITMPRAAVEICAQRLTPAFRERALVLAEVFPPEEAVAAGFLDRVVDAAELEKTARETALALAGLDRAAHAATKRRVRGPALAALRAAIEADRAELTPAP</sequence>
<gene>
    <name evidence="1" type="ORF">HNP84_008823</name>
</gene>
<keyword evidence="2" id="KW-1185">Reference proteome</keyword>
<dbReference type="Proteomes" id="UP000578449">
    <property type="component" value="Unassembled WGS sequence"/>
</dbReference>
<dbReference type="SUPFAM" id="SSF52096">
    <property type="entry name" value="ClpP/crotonase"/>
    <property type="match status" value="1"/>
</dbReference>
<protein>
    <submittedName>
        <fullName evidence="1">Enoyl-CoA hydratase</fullName>
        <ecNumber evidence="1">4.2.1.17</ecNumber>
    </submittedName>
</protein>
<dbReference type="InterPro" id="IPR001753">
    <property type="entry name" value="Enoyl-CoA_hydra/iso"/>
</dbReference>
<keyword evidence="1" id="KW-0456">Lyase</keyword>
<evidence type="ECO:0000313" key="1">
    <source>
        <dbReference type="EMBL" id="MBB5139060.1"/>
    </source>
</evidence>
<dbReference type="PANTHER" id="PTHR11941:SF54">
    <property type="entry name" value="ENOYL-COA HYDRATASE, MITOCHONDRIAL"/>
    <property type="match status" value="1"/>
</dbReference>